<comment type="caution">
    <text evidence="2">The sequence shown here is derived from an EMBL/GenBank/DDBJ whole genome shotgun (WGS) entry which is preliminary data.</text>
</comment>
<evidence type="ECO:0000313" key="2">
    <source>
        <dbReference type="EMBL" id="CAB1458525.1"/>
    </source>
</evidence>
<feature type="compositionally biased region" description="Basic and acidic residues" evidence="1">
    <location>
        <begin position="1"/>
        <end position="15"/>
    </location>
</feature>
<gene>
    <name evidence="2" type="ORF">PLEPLA_LOCUS46355</name>
</gene>
<evidence type="ECO:0000313" key="3">
    <source>
        <dbReference type="Proteomes" id="UP001153269"/>
    </source>
</evidence>
<evidence type="ECO:0000256" key="1">
    <source>
        <dbReference type="SAM" id="MobiDB-lite"/>
    </source>
</evidence>
<proteinExistence type="predicted"/>
<dbReference type="AlphaFoldDB" id="A0A9N7VZM7"/>
<protein>
    <submittedName>
        <fullName evidence="2">Uncharacterized protein</fullName>
    </submittedName>
</protein>
<feature type="compositionally biased region" description="Polar residues" evidence="1">
    <location>
        <begin position="86"/>
        <end position="98"/>
    </location>
</feature>
<sequence>MEKRKGGIEERERERERRRKRGGAEKEEEELSFHHHSIQSSEFRLVHQDIRNKADKQTLEESTYLMLVGSEPLNDGEPIRIKSSDSCRVQKSQINKQPPGSRARLGAGRWSELSLSPLSTSGGLEGLDDSPQPLDKYDSSTLTSLLGGATSQTDSGFTLDLRSQQRLMEAICRSGESQWAVSVSQMCGLKCLDPDFEILTRELLKTSLRVKDHGEVRGRHRGFWWIVFPLQTK</sequence>
<feature type="region of interest" description="Disordered" evidence="1">
    <location>
        <begin position="1"/>
        <end position="42"/>
    </location>
</feature>
<dbReference type="EMBL" id="CADEAL010004392">
    <property type="protein sequence ID" value="CAB1458525.1"/>
    <property type="molecule type" value="Genomic_DNA"/>
</dbReference>
<dbReference type="Proteomes" id="UP001153269">
    <property type="component" value="Unassembled WGS sequence"/>
</dbReference>
<keyword evidence="3" id="KW-1185">Reference proteome</keyword>
<name>A0A9N7VZM7_PLEPL</name>
<reference evidence="2" key="1">
    <citation type="submission" date="2020-03" db="EMBL/GenBank/DDBJ databases">
        <authorList>
            <person name="Weist P."/>
        </authorList>
    </citation>
    <scope>NUCLEOTIDE SEQUENCE</scope>
</reference>
<feature type="region of interest" description="Disordered" evidence="1">
    <location>
        <begin position="73"/>
        <end position="108"/>
    </location>
</feature>
<accession>A0A9N7VZM7</accession>
<organism evidence="2 3">
    <name type="scientific">Pleuronectes platessa</name>
    <name type="common">European plaice</name>
    <dbReference type="NCBI Taxonomy" id="8262"/>
    <lineage>
        <taxon>Eukaryota</taxon>
        <taxon>Metazoa</taxon>
        <taxon>Chordata</taxon>
        <taxon>Craniata</taxon>
        <taxon>Vertebrata</taxon>
        <taxon>Euteleostomi</taxon>
        <taxon>Actinopterygii</taxon>
        <taxon>Neopterygii</taxon>
        <taxon>Teleostei</taxon>
        <taxon>Neoteleostei</taxon>
        <taxon>Acanthomorphata</taxon>
        <taxon>Carangaria</taxon>
        <taxon>Pleuronectiformes</taxon>
        <taxon>Pleuronectoidei</taxon>
        <taxon>Pleuronectidae</taxon>
        <taxon>Pleuronectes</taxon>
    </lineage>
</organism>